<accession>A0A5P9W9P9</accession>
<geneLocation type="plasmid" evidence="1">
    <name>unnamed</name>
</geneLocation>
<protein>
    <submittedName>
        <fullName evidence="1">Uncharacterized protein</fullName>
    </submittedName>
</protein>
<dbReference type="EMBL" id="MN433456">
    <property type="protein sequence ID" value="QFX78192.1"/>
    <property type="molecule type" value="Genomic_DNA"/>
</dbReference>
<sequence>MAIPKARTGKKTINVYVGHERFEKLLQLAIDVSQESRVQITPSQFVQWMVDRFAKQASQEMLQELSKKES</sequence>
<reference evidence="1" key="1">
    <citation type="submission" date="2019-09" db="EMBL/GenBank/DDBJ databases">
        <authorList>
            <person name="Li Z."/>
        </authorList>
    </citation>
    <scope>NUCLEOTIDE SEQUENCE</scope>
    <source>
        <strain evidence="1">PAB546</strain>
        <plasmid evidence="1">unnamed</plasmid>
    </source>
</reference>
<proteinExistence type="predicted"/>
<dbReference type="RefSeq" id="WP_058130753.1">
    <property type="nucleotide sequence ID" value="NZ_CP081204.1"/>
</dbReference>
<keyword evidence="1" id="KW-0614">Plasmid</keyword>
<dbReference type="AlphaFoldDB" id="A0A5P9W9P9"/>
<evidence type="ECO:0000313" key="1">
    <source>
        <dbReference type="EMBL" id="QFX78192.1"/>
    </source>
</evidence>
<organism evidence="1">
    <name type="scientific">Pseudomonas aeruginosa</name>
    <dbReference type="NCBI Taxonomy" id="287"/>
    <lineage>
        <taxon>Bacteria</taxon>
        <taxon>Pseudomonadati</taxon>
        <taxon>Pseudomonadota</taxon>
        <taxon>Gammaproteobacteria</taxon>
        <taxon>Pseudomonadales</taxon>
        <taxon>Pseudomonadaceae</taxon>
        <taxon>Pseudomonas</taxon>
    </lineage>
</organism>
<gene>
    <name evidence="1" type="ORF">PNK5461_c0048</name>
</gene>
<name>A0A5P9W9P9_PSEAI</name>